<accession>A0A1Z4GAJ9</accession>
<sequence length="288" mass="33510">MKQTMDITTSDFDYLRQLVYQHSAVVLDGDKTYLAELYLQPIAEAAGFTTITNLIAYLRHQPLNDLHIQTIEALVTNETSFFRDTYPFEALKQLVLPELIKKRRIERSLNIWCAACSHGQEPYSVAMLIREHFPLLANWSLKIIASDFSGKVLARAKEGRYNQLEIKRGLPKNLREKYFKLLDNEWQIHDEVRQTIDFQQINLVNSWSTLPNIDIIFLRNVLIYFDIATKKDLLTKVKQQLNPDGYLFLGSGETTINLHESFERVQFDKSIFYRLRPAALNNAIAPRK</sequence>
<comment type="catalytic activity">
    <reaction evidence="1">
        <text>L-glutamyl-[protein] + S-adenosyl-L-methionine = [protein]-L-glutamate 5-O-methyl ester + S-adenosyl-L-homocysteine</text>
        <dbReference type="Rhea" id="RHEA:24452"/>
        <dbReference type="Rhea" id="RHEA-COMP:10208"/>
        <dbReference type="Rhea" id="RHEA-COMP:10311"/>
        <dbReference type="ChEBI" id="CHEBI:29973"/>
        <dbReference type="ChEBI" id="CHEBI:57856"/>
        <dbReference type="ChEBI" id="CHEBI:59789"/>
        <dbReference type="ChEBI" id="CHEBI:82795"/>
        <dbReference type="EC" id="2.1.1.80"/>
    </reaction>
</comment>
<evidence type="ECO:0000256" key="3">
    <source>
        <dbReference type="ARBA" id="ARBA00022603"/>
    </source>
</evidence>
<evidence type="ECO:0000259" key="6">
    <source>
        <dbReference type="PROSITE" id="PS50123"/>
    </source>
</evidence>
<dbReference type="EMBL" id="AP018174">
    <property type="protein sequence ID" value="BAY14521.1"/>
    <property type="molecule type" value="Genomic_DNA"/>
</dbReference>
<dbReference type="InterPro" id="IPR022642">
    <property type="entry name" value="CheR_C"/>
</dbReference>
<dbReference type="Gene3D" id="3.40.50.150">
    <property type="entry name" value="Vaccinia Virus protein VP39"/>
    <property type="match status" value="1"/>
</dbReference>
<name>A0A1Z4GAJ9_9CYAN</name>
<dbReference type="PANTHER" id="PTHR24422:SF21">
    <property type="entry name" value="CHEMOTAXIS PROTEIN METHYLTRANSFERASE 1"/>
    <property type="match status" value="1"/>
</dbReference>
<dbReference type="PROSITE" id="PS50123">
    <property type="entry name" value="CHER"/>
    <property type="match status" value="1"/>
</dbReference>
<evidence type="ECO:0000256" key="1">
    <source>
        <dbReference type="ARBA" id="ARBA00001541"/>
    </source>
</evidence>
<proteinExistence type="predicted"/>
<organism evidence="7 8">
    <name type="scientific">Anabaenopsis circularis NIES-21</name>
    <dbReference type="NCBI Taxonomy" id="1085406"/>
    <lineage>
        <taxon>Bacteria</taxon>
        <taxon>Bacillati</taxon>
        <taxon>Cyanobacteriota</taxon>
        <taxon>Cyanophyceae</taxon>
        <taxon>Nostocales</taxon>
        <taxon>Nodulariaceae</taxon>
        <taxon>Anabaenopsis</taxon>
    </lineage>
</organism>
<dbReference type="InterPro" id="IPR036804">
    <property type="entry name" value="CheR_N_sf"/>
</dbReference>
<dbReference type="InterPro" id="IPR000780">
    <property type="entry name" value="CheR_MeTrfase"/>
</dbReference>
<dbReference type="PANTHER" id="PTHR24422">
    <property type="entry name" value="CHEMOTAXIS PROTEIN METHYLTRANSFERASE"/>
    <property type="match status" value="1"/>
</dbReference>
<evidence type="ECO:0000313" key="8">
    <source>
        <dbReference type="Proteomes" id="UP000218287"/>
    </source>
</evidence>
<evidence type="ECO:0000256" key="4">
    <source>
        <dbReference type="ARBA" id="ARBA00022679"/>
    </source>
</evidence>
<dbReference type="PRINTS" id="PR00996">
    <property type="entry name" value="CHERMTFRASE"/>
</dbReference>
<dbReference type="Gene3D" id="1.10.155.10">
    <property type="entry name" value="Chemotaxis receptor methyltransferase CheR, N-terminal domain"/>
    <property type="match status" value="1"/>
</dbReference>
<dbReference type="GO" id="GO:0032259">
    <property type="term" value="P:methylation"/>
    <property type="evidence" value="ECO:0007669"/>
    <property type="project" value="UniProtKB-KW"/>
</dbReference>
<dbReference type="OrthoDB" id="9799157at2"/>
<keyword evidence="8" id="KW-1185">Reference proteome</keyword>
<dbReference type="SUPFAM" id="SSF47757">
    <property type="entry name" value="Chemotaxis receptor methyltransferase CheR, N-terminal domain"/>
    <property type="match status" value="1"/>
</dbReference>
<gene>
    <name evidence="7" type="ORF">NIES21_02780</name>
</gene>
<keyword evidence="3 7" id="KW-0489">Methyltransferase</keyword>
<protein>
    <recommendedName>
        <fullName evidence="2">protein-glutamate O-methyltransferase</fullName>
        <ecNumber evidence="2">2.1.1.80</ecNumber>
    </recommendedName>
</protein>
<dbReference type="GO" id="GO:0008983">
    <property type="term" value="F:protein-glutamate O-methyltransferase activity"/>
    <property type="evidence" value="ECO:0007669"/>
    <property type="project" value="UniProtKB-EC"/>
</dbReference>
<keyword evidence="5" id="KW-0949">S-adenosyl-L-methionine</keyword>
<dbReference type="AlphaFoldDB" id="A0A1Z4GAJ9"/>
<dbReference type="EC" id="2.1.1.80" evidence="2"/>
<evidence type="ECO:0000256" key="5">
    <source>
        <dbReference type="ARBA" id="ARBA00022691"/>
    </source>
</evidence>
<feature type="domain" description="CheR-type methyltransferase" evidence="6">
    <location>
        <begin position="1"/>
        <end position="278"/>
    </location>
</feature>
<dbReference type="SUPFAM" id="SSF53335">
    <property type="entry name" value="S-adenosyl-L-methionine-dependent methyltransferases"/>
    <property type="match status" value="1"/>
</dbReference>
<keyword evidence="4 7" id="KW-0808">Transferase</keyword>
<dbReference type="SMART" id="SM00138">
    <property type="entry name" value="MeTrc"/>
    <property type="match status" value="1"/>
</dbReference>
<dbReference type="InterPro" id="IPR050903">
    <property type="entry name" value="Bact_Chemotaxis_MeTrfase"/>
</dbReference>
<reference evidence="7 8" key="1">
    <citation type="submission" date="2017-06" db="EMBL/GenBank/DDBJ databases">
        <title>Genome sequencing of cyanobaciteial culture collection at National Institute for Environmental Studies (NIES).</title>
        <authorList>
            <person name="Hirose Y."/>
            <person name="Shimura Y."/>
            <person name="Fujisawa T."/>
            <person name="Nakamura Y."/>
            <person name="Kawachi M."/>
        </authorList>
    </citation>
    <scope>NUCLEOTIDE SEQUENCE [LARGE SCALE GENOMIC DNA]</scope>
    <source>
        <strain evidence="7 8">NIES-21</strain>
    </source>
</reference>
<dbReference type="InterPro" id="IPR029063">
    <property type="entry name" value="SAM-dependent_MTases_sf"/>
</dbReference>
<dbReference type="Proteomes" id="UP000218287">
    <property type="component" value="Chromosome"/>
</dbReference>
<evidence type="ECO:0000313" key="7">
    <source>
        <dbReference type="EMBL" id="BAY14521.1"/>
    </source>
</evidence>
<dbReference type="Pfam" id="PF01739">
    <property type="entry name" value="CheR"/>
    <property type="match status" value="1"/>
</dbReference>
<evidence type="ECO:0000256" key="2">
    <source>
        <dbReference type="ARBA" id="ARBA00012534"/>
    </source>
</evidence>